<comment type="caution">
    <text evidence="1">The sequence shown here is derived from an EMBL/GenBank/DDBJ whole genome shotgun (WGS) entry which is preliminary data.</text>
</comment>
<proteinExistence type="predicted"/>
<evidence type="ECO:0000313" key="1">
    <source>
        <dbReference type="EMBL" id="KAL1381386.1"/>
    </source>
</evidence>
<protein>
    <submittedName>
        <fullName evidence="1">Uncharacterized protein</fullName>
    </submittedName>
</protein>
<dbReference type="Proteomes" id="UP001562425">
    <property type="component" value="Unassembled WGS sequence"/>
</dbReference>
<evidence type="ECO:0000313" key="2">
    <source>
        <dbReference type="Proteomes" id="UP001562425"/>
    </source>
</evidence>
<organism evidence="1 2">
    <name type="scientific">Culex pipiens pipiens</name>
    <name type="common">Northern house mosquito</name>
    <dbReference type="NCBI Taxonomy" id="38569"/>
    <lineage>
        <taxon>Eukaryota</taxon>
        <taxon>Metazoa</taxon>
        <taxon>Ecdysozoa</taxon>
        <taxon>Arthropoda</taxon>
        <taxon>Hexapoda</taxon>
        <taxon>Insecta</taxon>
        <taxon>Pterygota</taxon>
        <taxon>Neoptera</taxon>
        <taxon>Endopterygota</taxon>
        <taxon>Diptera</taxon>
        <taxon>Nematocera</taxon>
        <taxon>Culicoidea</taxon>
        <taxon>Culicidae</taxon>
        <taxon>Culicinae</taxon>
        <taxon>Culicini</taxon>
        <taxon>Culex</taxon>
        <taxon>Culex</taxon>
    </lineage>
</organism>
<sequence length="320" mass="35923">MPVHSFQTEKCVKIANQTVENRSSVLELVKERFWMLIQRDVGLIPEHIINILDFCGYSANCALEAINDEKLKIIEREAKGGLWCVGGVGGVQFCESFQIPQIMRISASDEDQMRKYFGKFYRNSQNFHILSGEAQQIKMVGVCLRQKGIGSYLKLDELTRVRDRRRKDYDGGGSFEQQARSLAERIHTFYFNRCDGSPPNIDFCNMLSAIQVTTEMGDDGNLIAHVQCPLCQSEKRLRVSQDRTGHWVLANIVSHMNRHLAAMCNPSSTPTSQMEAATASVTRLDDSGVAKKLKIEPLDIDDSSSQYGGASAYGFTMSMN</sequence>
<dbReference type="AlphaFoldDB" id="A0ABD1CY67"/>
<dbReference type="EMBL" id="JBEHCU010008652">
    <property type="protein sequence ID" value="KAL1381386.1"/>
    <property type="molecule type" value="Genomic_DNA"/>
</dbReference>
<reference evidence="1 2" key="1">
    <citation type="submission" date="2024-05" db="EMBL/GenBank/DDBJ databases">
        <title>Culex pipiens pipiens assembly and annotation.</title>
        <authorList>
            <person name="Alout H."/>
            <person name="Durand T."/>
        </authorList>
    </citation>
    <scope>NUCLEOTIDE SEQUENCE [LARGE SCALE GENOMIC DNA]</scope>
    <source>
        <strain evidence="1">HA-2024</strain>
        <tissue evidence="1">Whole body</tissue>
    </source>
</reference>
<keyword evidence="2" id="KW-1185">Reference proteome</keyword>
<accession>A0ABD1CY67</accession>
<name>A0ABD1CY67_CULPP</name>
<gene>
    <name evidence="1" type="ORF">pipiens_013500</name>
</gene>